<dbReference type="InterPro" id="IPR023352">
    <property type="entry name" value="MAPEG-like_dom_sf"/>
</dbReference>
<feature type="transmembrane region" description="Helical" evidence="5">
    <location>
        <begin position="12"/>
        <end position="37"/>
    </location>
</feature>
<reference evidence="6 7" key="1">
    <citation type="submission" date="2024-04" db="EMBL/GenBank/DDBJ databases">
        <title>Phyllosticta paracitricarpa is synonymous to the EU quarantine fungus P. citricarpa based on phylogenomic analyses.</title>
        <authorList>
            <consortium name="Lawrence Berkeley National Laboratory"/>
            <person name="Van Ingen-Buijs V.A."/>
            <person name="Van Westerhoven A.C."/>
            <person name="Haridas S."/>
            <person name="Skiadas P."/>
            <person name="Martin F."/>
            <person name="Groenewald J.Z."/>
            <person name="Crous P.W."/>
            <person name="Seidl M.F."/>
        </authorList>
    </citation>
    <scope>NUCLEOTIDE SEQUENCE [LARGE SCALE GENOMIC DNA]</scope>
    <source>
        <strain evidence="6 7">CBS 123374</strain>
    </source>
</reference>
<evidence type="ECO:0000256" key="3">
    <source>
        <dbReference type="ARBA" id="ARBA00022989"/>
    </source>
</evidence>
<name>A0ABR1YXH7_9PEZI</name>
<comment type="caution">
    <text evidence="6">The sequence shown here is derived from an EMBL/GenBank/DDBJ whole genome shotgun (WGS) entry which is preliminary data.</text>
</comment>
<dbReference type="EMBL" id="JBBWRZ010000002">
    <property type="protein sequence ID" value="KAK8243438.1"/>
    <property type="molecule type" value="Genomic_DNA"/>
</dbReference>
<proteinExistence type="predicted"/>
<dbReference type="InterPro" id="IPR001129">
    <property type="entry name" value="Membr-assoc_MAPEG"/>
</dbReference>
<keyword evidence="7" id="KW-1185">Reference proteome</keyword>
<dbReference type="Pfam" id="PF01124">
    <property type="entry name" value="MAPEG"/>
    <property type="match status" value="1"/>
</dbReference>
<dbReference type="PANTHER" id="PTHR35814">
    <property type="match status" value="1"/>
</dbReference>
<evidence type="ECO:0000256" key="5">
    <source>
        <dbReference type="SAM" id="Phobius"/>
    </source>
</evidence>
<evidence type="ECO:0000313" key="7">
    <source>
        <dbReference type="Proteomes" id="UP001492380"/>
    </source>
</evidence>
<comment type="subcellular location">
    <subcellularLocation>
        <location evidence="1">Membrane</location>
    </subcellularLocation>
</comment>
<dbReference type="Proteomes" id="UP001492380">
    <property type="component" value="Unassembled WGS sequence"/>
</dbReference>
<feature type="transmembrane region" description="Helical" evidence="5">
    <location>
        <begin position="138"/>
        <end position="158"/>
    </location>
</feature>
<evidence type="ECO:0000256" key="4">
    <source>
        <dbReference type="ARBA" id="ARBA00023136"/>
    </source>
</evidence>
<dbReference type="PANTHER" id="PTHR35814:SF1">
    <property type="entry name" value="GLUTATHIONE S-TRANSFERASE-RELATED"/>
    <property type="match status" value="1"/>
</dbReference>
<evidence type="ECO:0000256" key="1">
    <source>
        <dbReference type="ARBA" id="ARBA00004370"/>
    </source>
</evidence>
<keyword evidence="4 5" id="KW-0472">Membrane</keyword>
<keyword evidence="3 5" id="KW-1133">Transmembrane helix</keyword>
<dbReference type="SUPFAM" id="SSF161084">
    <property type="entry name" value="MAPEG domain-like"/>
    <property type="match status" value="1"/>
</dbReference>
<organism evidence="6 7">
    <name type="scientific">Phyllosticta capitalensis</name>
    <dbReference type="NCBI Taxonomy" id="121624"/>
    <lineage>
        <taxon>Eukaryota</taxon>
        <taxon>Fungi</taxon>
        <taxon>Dikarya</taxon>
        <taxon>Ascomycota</taxon>
        <taxon>Pezizomycotina</taxon>
        <taxon>Dothideomycetes</taxon>
        <taxon>Dothideomycetes incertae sedis</taxon>
        <taxon>Botryosphaeriales</taxon>
        <taxon>Phyllostictaceae</taxon>
        <taxon>Phyllosticta</taxon>
    </lineage>
</organism>
<protein>
    <submittedName>
        <fullName evidence="6">Membrane-associated, eicosanoid/glutathione metabolism protein</fullName>
    </submittedName>
</protein>
<sequence length="164" mass="17653">MVTLGLGIPMPMLAPITATWSAPFAVYLVVLSSRIVYHRIKDRTPMGDRSKTLDVKGATNSEAPETDPLYVATRAHANFVENVPLALTLSALAELNGGSRRLLHGALAALLVMRVAHVELGLRSSFRGVRSIGPGRAVGYYGTQAMLVGLAGYGAWVVREYWGF</sequence>
<keyword evidence="2 5" id="KW-0812">Transmembrane</keyword>
<dbReference type="Gene3D" id="1.20.120.550">
    <property type="entry name" value="Membrane associated eicosanoid/glutathione metabolism-like domain"/>
    <property type="match status" value="1"/>
</dbReference>
<accession>A0ABR1YXH7</accession>
<evidence type="ECO:0000256" key="2">
    <source>
        <dbReference type="ARBA" id="ARBA00022692"/>
    </source>
</evidence>
<evidence type="ECO:0000313" key="6">
    <source>
        <dbReference type="EMBL" id="KAK8243438.1"/>
    </source>
</evidence>
<gene>
    <name evidence="6" type="ORF">HDK90DRAFT_409057</name>
</gene>